<dbReference type="AlphaFoldDB" id="A0A2N2E9B6"/>
<gene>
    <name evidence="2" type="ORF">CVU82_01915</name>
</gene>
<dbReference type="SUPFAM" id="SSF52833">
    <property type="entry name" value="Thioredoxin-like"/>
    <property type="match status" value="1"/>
</dbReference>
<feature type="transmembrane region" description="Helical" evidence="1">
    <location>
        <begin position="186"/>
        <end position="206"/>
    </location>
</feature>
<dbReference type="Proteomes" id="UP000233517">
    <property type="component" value="Unassembled WGS sequence"/>
</dbReference>
<dbReference type="Gene3D" id="3.40.30.10">
    <property type="entry name" value="Glutaredoxin"/>
    <property type="match status" value="1"/>
</dbReference>
<keyword evidence="1" id="KW-0812">Transmembrane</keyword>
<accession>A0A2N2E9B6</accession>
<feature type="transmembrane region" description="Helical" evidence="1">
    <location>
        <begin position="352"/>
        <end position="373"/>
    </location>
</feature>
<comment type="caution">
    <text evidence="2">The sequence shown here is derived from an EMBL/GenBank/DDBJ whole genome shotgun (WGS) entry which is preliminary data.</text>
</comment>
<feature type="transmembrane region" description="Helical" evidence="1">
    <location>
        <begin position="218"/>
        <end position="238"/>
    </location>
</feature>
<sequence>MIKNILKGMLVITVLFSGLFFSLNRARAEDIKEDKSIEILFFGSPTCPHCLAEKQFLKELKEKHPEIILKEYEFSKNIDLANKLYESHKVPKNQQGLVPATFIDDVFFVGFSESTGNDIENHIKGLEIKKSSEIKIPFFGKVDMYKLSLPVLSIVLGIVDGFNVCSLGALVIILGLVLVLRSRKKILLLGGTFLLVTGLTYGLLIFMWHQLFSFISPYIKSMELLIGVLSMVGGIYLLREFIKSLKQGASCDSGGIVSKLSPKVEKIFSNKKSLAVLIGVVFLFSAIITIVEFPCSALLPVLFASILFESNLSLSSTLFYMAIFLLFYMLDELIVFLIAFFTMKIKIISPKFINTFNLIAALIFLFLGSYYLYRLF</sequence>
<proteinExistence type="predicted"/>
<organism evidence="2 3">
    <name type="scientific">Candidatus Falkowbacteria bacterium HGW-Falkowbacteria-1</name>
    <dbReference type="NCBI Taxonomy" id="2013768"/>
    <lineage>
        <taxon>Bacteria</taxon>
        <taxon>Candidatus Falkowiibacteriota</taxon>
    </lineage>
</organism>
<keyword evidence="1" id="KW-0472">Membrane</keyword>
<dbReference type="InterPro" id="IPR036249">
    <property type="entry name" value="Thioredoxin-like_sf"/>
</dbReference>
<feature type="transmembrane region" description="Helical" evidence="1">
    <location>
        <begin position="274"/>
        <end position="307"/>
    </location>
</feature>
<evidence type="ECO:0000313" key="3">
    <source>
        <dbReference type="Proteomes" id="UP000233517"/>
    </source>
</evidence>
<dbReference type="EMBL" id="PHAI01000002">
    <property type="protein sequence ID" value="PKM91334.1"/>
    <property type="molecule type" value="Genomic_DNA"/>
</dbReference>
<keyword evidence="1" id="KW-1133">Transmembrane helix</keyword>
<feature type="transmembrane region" description="Helical" evidence="1">
    <location>
        <begin position="151"/>
        <end position="179"/>
    </location>
</feature>
<dbReference type="PROSITE" id="PS51354">
    <property type="entry name" value="GLUTAREDOXIN_2"/>
    <property type="match status" value="1"/>
</dbReference>
<feature type="transmembrane region" description="Helical" evidence="1">
    <location>
        <begin position="319"/>
        <end position="340"/>
    </location>
</feature>
<name>A0A2N2E9B6_9BACT</name>
<reference evidence="2 3" key="1">
    <citation type="journal article" date="2017" name="ISME J.">
        <title>Potential for microbial H2 and metal transformations associated with novel bacteria and archaea in deep terrestrial subsurface sediments.</title>
        <authorList>
            <person name="Hernsdorf A.W."/>
            <person name="Amano Y."/>
            <person name="Miyakawa K."/>
            <person name="Ise K."/>
            <person name="Suzuki Y."/>
            <person name="Anantharaman K."/>
            <person name="Probst A."/>
            <person name="Burstein D."/>
            <person name="Thomas B.C."/>
            <person name="Banfield J.F."/>
        </authorList>
    </citation>
    <scope>NUCLEOTIDE SEQUENCE [LARGE SCALE GENOMIC DNA]</scope>
    <source>
        <strain evidence="2">HGW-Falkowbacteria-1</strain>
    </source>
</reference>
<protein>
    <submittedName>
        <fullName evidence="2">Uncharacterized protein</fullName>
    </submittedName>
</protein>
<evidence type="ECO:0000256" key="1">
    <source>
        <dbReference type="SAM" id="Phobius"/>
    </source>
</evidence>
<evidence type="ECO:0000313" key="2">
    <source>
        <dbReference type="EMBL" id="PKM91334.1"/>
    </source>
</evidence>